<gene>
    <name evidence="11" type="ORF">PIB30_016922</name>
</gene>
<evidence type="ECO:0000256" key="6">
    <source>
        <dbReference type="ARBA" id="ARBA00023065"/>
    </source>
</evidence>
<feature type="transmembrane region" description="Helical" evidence="10">
    <location>
        <begin position="85"/>
        <end position="105"/>
    </location>
</feature>
<comment type="caution">
    <text evidence="11">The sequence shown here is derived from an EMBL/GenBank/DDBJ whole genome shotgun (WGS) entry which is preliminary data.</text>
</comment>
<feature type="transmembrane region" description="Helical" evidence="10">
    <location>
        <begin position="111"/>
        <end position="131"/>
    </location>
</feature>
<evidence type="ECO:0000256" key="4">
    <source>
        <dbReference type="ARBA" id="ARBA00022692"/>
    </source>
</evidence>
<sequence>MEATTTTTTPHHVIAIVNNNNGVEESNNNYDNVAHHENQNNSNNNNNKEDSSSRVVKLLSSSLVPITRCCCYLNKNLDTRKTIHSIKVGVSLVLVSLFYLLNPLFDQVGENAMWAIMTVVVTFEFYPGATLGKGINRGLGTTLGGALGCLTAFFAQNIGGTANSIIIAILIFVSGSIATYFRLVPSIKKRYDYGVMIFILTFNLVAVSGVRADDPVWEIARQRLLTIAMGFIVCVCVSLFVFPLWASDELHRSIFTTFFHVANSIQPCFHLDDQHSKFEESGFNDNNFALCNSVLNSKSKEELLANFAKWEPWHGKFGFSYPWEKYLKIGDVLREVAASIITVGRCLQSSKQAMASLRESDSIELESWEAIGSKISWALQELGESMKEMRKLDHDDSNSISTKLKAAKAELSLVISMSKVSSLDNGEVLAIASFVLLLTQVLDKVDQLVKLVDELGHHARFRTP</sequence>
<comment type="subcellular location">
    <subcellularLocation>
        <location evidence="1">Membrane</location>
        <topology evidence="1">Multi-pass membrane protein</topology>
    </subcellularLocation>
</comment>
<keyword evidence="7 10" id="KW-0472">Membrane</keyword>
<evidence type="ECO:0000256" key="3">
    <source>
        <dbReference type="ARBA" id="ARBA00022448"/>
    </source>
</evidence>
<reference evidence="11 12" key="1">
    <citation type="journal article" date="2023" name="Plants (Basel)">
        <title>Bridging the Gap: Combining Genomics and Transcriptomics Approaches to Understand Stylosanthes scabra, an Orphan Legume from the Brazilian Caatinga.</title>
        <authorList>
            <person name="Ferreira-Neto J.R.C."/>
            <person name="da Silva M.D."/>
            <person name="Binneck E."/>
            <person name="de Melo N.F."/>
            <person name="da Silva R.H."/>
            <person name="de Melo A.L.T.M."/>
            <person name="Pandolfi V."/>
            <person name="Bustamante F.O."/>
            <person name="Brasileiro-Vidal A.C."/>
            <person name="Benko-Iseppon A.M."/>
        </authorList>
    </citation>
    <scope>NUCLEOTIDE SEQUENCE [LARGE SCALE GENOMIC DNA]</scope>
    <source>
        <tissue evidence="11">Leaves</tissue>
    </source>
</reference>
<keyword evidence="12" id="KW-1185">Reference proteome</keyword>
<proteinExistence type="inferred from homology"/>
<evidence type="ECO:0000256" key="8">
    <source>
        <dbReference type="ARBA" id="ARBA00023303"/>
    </source>
</evidence>
<feature type="region of interest" description="Disordered" evidence="9">
    <location>
        <begin position="20"/>
        <end position="51"/>
    </location>
</feature>
<dbReference type="EMBL" id="JASCZI010181291">
    <property type="protein sequence ID" value="MED6181170.1"/>
    <property type="molecule type" value="Genomic_DNA"/>
</dbReference>
<evidence type="ECO:0000256" key="1">
    <source>
        <dbReference type="ARBA" id="ARBA00004141"/>
    </source>
</evidence>
<evidence type="ECO:0000256" key="10">
    <source>
        <dbReference type="SAM" id="Phobius"/>
    </source>
</evidence>
<keyword evidence="5 10" id="KW-1133">Transmembrane helix</keyword>
<feature type="transmembrane region" description="Helical" evidence="10">
    <location>
        <begin position="224"/>
        <end position="246"/>
    </location>
</feature>
<organism evidence="11 12">
    <name type="scientific">Stylosanthes scabra</name>
    <dbReference type="NCBI Taxonomy" id="79078"/>
    <lineage>
        <taxon>Eukaryota</taxon>
        <taxon>Viridiplantae</taxon>
        <taxon>Streptophyta</taxon>
        <taxon>Embryophyta</taxon>
        <taxon>Tracheophyta</taxon>
        <taxon>Spermatophyta</taxon>
        <taxon>Magnoliopsida</taxon>
        <taxon>eudicotyledons</taxon>
        <taxon>Gunneridae</taxon>
        <taxon>Pentapetalae</taxon>
        <taxon>rosids</taxon>
        <taxon>fabids</taxon>
        <taxon>Fabales</taxon>
        <taxon>Fabaceae</taxon>
        <taxon>Papilionoideae</taxon>
        <taxon>50 kb inversion clade</taxon>
        <taxon>dalbergioids sensu lato</taxon>
        <taxon>Dalbergieae</taxon>
        <taxon>Pterocarpus clade</taxon>
        <taxon>Stylosanthes</taxon>
    </lineage>
</organism>
<comment type="similarity">
    <text evidence="2">Belongs to the aromatic acid exporter (TC 2.A.85) family.</text>
</comment>
<feature type="transmembrane region" description="Helical" evidence="10">
    <location>
        <begin position="138"/>
        <end position="155"/>
    </location>
</feature>
<accession>A0ABU6W5J4</accession>
<keyword evidence="8" id="KW-0407">Ion channel</keyword>
<feature type="transmembrane region" description="Helical" evidence="10">
    <location>
        <begin position="193"/>
        <end position="212"/>
    </location>
</feature>
<evidence type="ECO:0000256" key="9">
    <source>
        <dbReference type="SAM" id="MobiDB-lite"/>
    </source>
</evidence>
<keyword evidence="3" id="KW-0813">Transport</keyword>
<feature type="transmembrane region" description="Helical" evidence="10">
    <location>
        <begin position="161"/>
        <end position="181"/>
    </location>
</feature>
<keyword evidence="4 10" id="KW-0812">Transmembrane</keyword>
<name>A0ABU6W5J4_9FABA</name>
<protein>
    <submittedName>
        <fullName evidence="11">Uncharacterized protein</fullName>
    </submittedName>
</protein>
<dbReference type="Proteomes" id="UP001341840">
    <property type="component" value="Unassembled WGS sequence"/>
</dbReference>
<dbReference type="Pfam" id="PF11744">
    <property type="entry name" value="ALMT"/>
    <property type="match status" value="1"/>
</dbReference>
<keyword evidence="6" id="KW-0406">Ion transport</keyword>
<evidence type="ECO:0000256" key="5">
    <source>
        <dbReference type="ARBA" id="ARBA00022989"/>
    </source>
</evidence>
<evidence type="ECO:0000256" key="2">
    <source>
        <dbReference type="ARBA" id="ARBA00007079"/>
    </source>
</evidence>
<evidence type="ECO:0000313" key="12">
    <source>
        <dbReference type="Proteomes" id="UP001341840"/>
    </source>
</evidence>
<feature type="compositionally biased region" description="Low complexity" evidence="9">
    <location>
        <begin position="20"/>
        <end position="32"/>
    </location>
</feature>
<evidence type="ECO:0000256" key="7">
    <source>
        <dbReference type="ARBA" id="ARBA00023136"/>
    </source>
</evidence>
<dbReference type="InterPro" id="IPR020966">
    <property type="entry name" value="ALMT"/>
</dbReference>
<evidence type="ECO:0000313" key="11">
    <source>
        <dbReference type="EMBL" id="MED6181170.1"/>
    </source>
</evidence>
<dbReference type="PANTHER" id="PTHR31086">
    <property type="entry name" value="ALUMINUM-ACTIVATED MALATE TRANSPORTER 10"/>
    <property type="match status" value="1"/>
</dbReference>